<dbReference type="Gene3D" id="3.40.50.2300">
    <property type="match status" value="1"/>
</dbReference>
<keyword evidence="4 7" id="KW-0238">DNA-binding</keyword>
<dbReference type="InterPro" id="IPR039420">
    <property type="entry name" value="WalR-like"/>
</dbReference>
<evidence type="ECO:0000259" key="8">
    <source>
        <dbReference type="PROSITE" id="PS50110"/>
    </source>
</evidence>
<dbReference type="EMBL" id="CAKMMG010000002">
    <property type="protein sequence ID" value="CAH1205198.1"/>
    <property type="molecule type" value="Genomic_DNA"/>
</dbReference>
<dbReference type="Gene3D" id="6.10.250.690">
    <property type="match status" value="1"/>
</dbReference>
<dbReference type="InterPro" id="IPR001867">
    <property type="entry name" value="OmpR/PhoB-type_DNA-bd"/>
</dbReference>
<dbReference type="CDD" id="cd00383">
    <property type="entry name" value="trans_reg_C"/>
    <property type="match status" value="1"/>
</dbReference>
<dbReference type="Proteomes" id="UP000838324">
    <property type="component" value="Unassembled WGS sequence"/>
</dbReference>
<comment type="caution">
    <text evidence="10">The sequence shown here is derived from an EMBL/GenBank/DDBJ whole genome shotgun (WGS) entry which is preliminary data.</text>
</comment>
<keyword evidence="3" id="KW-0805">Transcription regulation</keyword>
<evidence type="ECO:0000256" key="2">
    <source>
        <dbReference type="ARBA" id="ARBA00023012"/>
    </source>
</evidence>
<dbReference type="PROSITE" id="PS51755">
    <property type="entry name" value="OMPR_PHOB"/>
    <property type="match status" value="1"/>
</dbReference>
<reference evidence="10" key="1">
    <citation type="submission" date="2022-01" db="EMBL/GenBank/DDBJ databases">
        <authorList>
            <person name="Criscuolo A."/>
        </authorList>
    </citation>
    <scope>NUCLEOTIDE SEQUENCE</scope>
    <source>
        <strain evidence="10">CIP111892</strain>
    </source>
</reference>
<dbReference type="CDD" id="cd17627">
    <property type="entry name" value="REC_OmpR_PrrA-like"/>
    <property type="match status" value="1"/>
</dbReference>
<dbReference type="PROSITE" id="PS50110">
    <property type="entry name" value="RESPONSE_REGULATORY"/>
    <property type="match status" value="1"/>
</dbReference>
<feature type="domain" description="OmpR/PhoB-type" evidence="9">
    <location>
        <begin position="154"/>
        <end position="252"/>
    </location>
</feature>
<evidence type="ECO:0000256" key="7">
    <source>
        <dbReference type="PROSITE-ProRule" id="PRU01091"/>
    </source>
</evidence>
<evidence type="ECO:0000256" key="1">
    <source>
        <dbReference type="ARBA" id="ARBA00022553"/>
    </source>
</evidence>
<sequence>MLLLDVKPYIHATIDLNDLDNGGCLMRPNILIIDDDEKIISMLRRGLAFEGYDVKTASNGADGLRAVLTSDPDVVVLDVMMPQVDGFEVCRRLREGGSSVPVLMLTAKDEIEHRVKGLDLGADDYLVKPFALEELLARVRALLRRKSEQGGNPDQSVSYEDITLDVDSREVTRAGKRLELTAKEFELLHLFMQNPKRVLSRDLIMDKIWGYDYSGESNVLEVYIAMLRQKTEEHGGKRLIQTIRGAGYILRGDN</sequence>
<feature type="DNA-binding region" description="OmpR/PhoB-type" evidence="7">
    <location>
        <begin position="154"/>
        <end position="252"/>
    </location>
</feature>
<dbReference type="InterPro" id="IPR011006">
    <property type="entry name" value="CheY-like_superfamily"/>
</dbReference>
<keyword evidence="2" id="KW-0902">Two-component regulatory system</keyword>
<feature type="modified residue" description="4-aspartylphosphate" evidence="6">
    <location>
        <position position="78"/>
    </location>
</feature>
<dbReference type="InterPro" id="IPR036388">
    <property type="entry name" value="WH-like_DNA-bd_sf"/>
</dbReference>
<name>A0ABN8GE37_9BACL</name>
<dbReference type="PANTHER" id="PTHR48111:SF22">
    <property type="entry name" value="REGULATOR OF RPOS"/>
    <property type="match status" value="1"/>
</dbReference>
<evidence type="ECO:0000259" key="9">
    <source>
        <dbReference type="PROSITE" id="PS51755"/>
    </source>
</evidence>
<dbReference type="SUPFAM" id="SSF46894">
    <property type="entry name" value="C-terminal effector domain of the bipartite response regulators"/>
    <property type="match status" value="1"/>
</dbReference>
<evidence type="ECO:0000256" key="4">
    <source>
        <dbReference type="ARBA" id="ARBA00023125"/>
    </source>
</evidence>
<evidence type="ECO:0000313" key="11">
    <source>
        <dbReference type="Proteomes" id="UP000838324"/>
    </source>
</evidence>
<dbReference type="InterPro" id="IPR016032">
    <property type="entry name" value="Sig_transdc_resp-reg_C-effctor"/>
</dbReference>
<keyword evidence="11" id="KW-1185">Reference proteome</keyword>
<organism evidence="10 11">
    <name type="scientific">Paenibacillus auburnensis</name>
    <dbReference type="NCBI Taxonomy" id="2905649"/>
    <lineage>
        <taxon>Bacteria</taxon>
        <taxon>Bacillati</taxon>
        <taxon>Bacillota</taxon>
        <taxon>Bacilli</taxon>
        <taxon>Bacillales</taxon>
        <taxon>Paenibacillaceae</taxon>
        <taxon>Paenibacillus</taxon>
    </lineage>
</organism>
<dbReference type="SUPFAM" id="SSF52172">
    <property type="entry name" value="CheY-like"/>
    <property type="match status" value="1"/>
</dbReference>
<dbReference type="Pfam" id="PF00486">
    <property type="entry name" value="Trans_reg_C"/>
    <property type="match status" value="1"/>
</dbReference>
<dbReference type="PANTHER" id="PTHR48111">
    <property type="entry name" value="REGULATOR OF RPOS"/>
    <property type="match status" value="1"/>
</dbReference>
<proteinExistence type="predicted"/>
<dbReference type="Gene3D" id="1.10.10.10">
    <property type="entry name" value="Winged helix-like DNA-binding domain superfamily/Winged helix DNA-binding domain"/>
    <property type="match status" value="1"/>
</dbReference>
<protein>
    <submittedName>
        <fullName evidence="10">Response regulator MprA</fullName>
    </submittedName>
</protein>
<keyword evidence="1 6" id="KW-0597">Phosphoprotein</keyword>
<feature type="domain" description="Response regulatory" evidence="8">
    <location>
        <begin position="29"/>
        <end position="143"/>
    </location>
</feature>
<evidence type="ECO:0000313" key="10">
    <source>
        <dbReference type="EMBL" id="CAH1205198.1"/>
    </source>
</evidence>
<evidence type="ECO:0000256" key="6">
    <source>
        <dbReference type="PROSITE-ProRule" id="PRU00169"/>
    </source>
</evidence>
<dbReference type="SMART" id="SM00862">
    <property type="entry name" value="Trans_reg_C"/>
    <property type="match status" value="1"/>
</dbReference>
<accession>A0ABN8GE37</accession>
<evidence type="ECO:0000256" key="3">
    <source>
        <dbReference type="ARBA" id="ARBA00023015"/>
    </source>
</evidence>
<dbReference type="SMART" id="SM00448">
    <property type="entry name" value="REC"/>
    <property type="match status" value="1"/>
</dbReference>
<keyword evidence="5" id="KW-0804">Transcription</keyword>
<dbReference type="InterPro" id="IPR001789">
    <property type="entry name" value="Sig_transdc_resp-reg_receiver"/>
</dbReference>
<dbReference type="Pfam" id="PF00072">
    <property type="entry name" value="Response_reg"/>
    <property type="match status" value="1"/>
</dbReference>
<gene>
    <name evidence="10" type="primary">mprA</name>
    <name evidence="10" type="ORF">PAECIP111892_02645</name>
</gene>
<evidence type="ECO:0000256" key="5">
    <source>
        <dbReference type="ARBA" id="ARBA00023163"/>
    </source>
</evidence>